<evidence type="ECO:0000313" key="3">
    <source>
        <dbReference type="Proteomes" id="UP000023435"/>
    </source>
</evidence>
<dbReference type="RefSeq" id="WP_036101788.1">
    <property type="nucleotide sequence ID" value="NZ_JAJA02000001.1"/>
</dbReference>
<keyword evidence="3" id="KW-1185">Reference proteome</keyword>
<dbReference type="Gene3D" id="1.20.1280.290">
    <property type="match status" value="1"/>
</dbReference>
<sequence length="92" mass="10293">MNPDWIGWLASAILIATLLRQIVKQDQSRDQDARAVSKWLFAGQCAASAGFVVYSVLVGNWVFIVTNSSVLITAIIGQIMMVRRKRGRKRET</sequence>
<organism evidence="2 3">
    <name type="scientific">Lysobacter capsici AZ78</name>
    <dbReference type="NCBI Taxonomy" id="1444315"/>
    <lineage>
        <taxon>Bacteria</taxon>
        <taxon>Pseudomonadati</taxon>
        <taxon>Pseudomonadota</taxon>
        <taxon>Gammaproteobacteria</taxon>
        <taxon>Lysobacterales</taxon>
        <taxon>Lysobacteraceae</taxon>
        <taxon>Lysobacter</taxon>
    </lineage>
</organism>
<feature type="transmembrane region" description="Helical" evidence="1">
    <location>
        <begin position="35"/>
        <end position="55"/>
    </location>
</feature>
<evidence type="ECO:0000256" key="1">
    <source>
        <dbReference type="SAM" id="Phobius"/>
    </source>
</evidence>
<keyword evidence="1" id="KW-0812">Transmembrane</keyword>
<feature type="transmembrane region" description="Helical" evidence="1">
    <location>
        <begin position="6"/>
        <end position="23"/>
    </location>
</feature>
<dbReference type="Proteomes" id="UP000023435">
    <property type="component" value="Unassembled WGS sequence"/>
</dbReference>
<dbReference type="EMBL" id="JAJA02000001">
    <property type="protein sequence ID" value="KWS03992.1"/>
    <property type="molecule type" value="Genomic_DNA"/>
</dbReference>
<feature type="transmembrane region" description="Helical" evidence="1">
    <location>
        <begin position="61"/>
        <end position="82"/>
    </location>
</feature>
<proteinExistence type="predicted"/>
<protein>
    <recommendedName>
        <fullName evidence="4">Transmembrane protein</fullName>
    </recommendedName>
</protein>
<evidence type="ECO:0000313" key="2">
    <source>
        <dbReference type="EMBL" id="KWS03992.1"/>
    </source>
</evidence>
<accession>A0A108U7K0</accession>
<dbReference type="OrthoDB" id="5966732at2"/>
<comment type="caution">
    <text evidence="2">The sequence shown here is derived from an EMBL/GenBank/DDBJ whole genome shotgun (WGS) entry which is preliminary data.</text>
</comment>
<gene>
    <name evidence="2" type="ORF">AZ78_1541</name>
</gene>
<keyword evidence="1" id="KW-1133">Transmembrane helix</keyword>
<keyword evidence="1" id="KW-0472">Membrane</keyword>
<name>A0A108U7K0_9GAMM</name>
<dbReference type="AlphaFoldDB" id="A0A108U7K0"/>
<evidence type="ECO:0008006" key="4">
    <source>
        <dbReference type="Google" id="ProtNLM"/>
    </source>
</evidence>
<reference evidence="2 3" key="1">
    <citation type="journal article" date="2014" name="Genome Announc.">
        <title>Draft Genome Sequence of Lysobacter capsici AZ78, a Bacterium Antagonistic to Plant-Pathogenic Oomycetes.</title>
        <authorList>
            <person name="Puopolo G."/>
            <person name="Sonego P."/>
            <person name="Engelen K."/>
            <person name="Pertot I."/>
        </authorList>
    </citation>
    <scope>NUCLEOTIDE SEQUENCE [LARGE SCALE GENOMIC DNA]</scope>
    <source>
        <strain evidence="2 3">AZ78</strain>
    </source>
</reference>